<dbReference type="Pfam" id="PF13954">
    <property type="entry name" value="PapC_N"/>
    <property type="match status" value="1"/>
</dbReference>
<dbReference type="InterPro" id="IPR043142">
    <property type="entry name" value="PapC-like_C_sf"/>
</dbReference>
<dbReference type="Gene3D" id="3.10.20.410">
    <property type="match status" value="1"/>
</dbReference>
<evidence type="ECO:0000256" key="8">
    <source>
        <dbReference type="ARBA" id="ARBA00023237"/>
    </source>
</evidence>
<keyword evidence="6" id="KW-0732">Signal</keyword>
<evidence type="ECO:0000259" key="11">
    <source>
        <dbReference type="Pfam" id="PF13953"/>
    </source>
</evidence>
<comment type="caution">
    <text evidence="13">The sequence shown here is derived from an EMBL/GenBank/DDBJ whole genome shotgun (WGS) entry which is preliminary data.</text>
</comment>
<name>A0A701YYA3_SALER</name>
<keyword evidence="3 9" id="KW-0813">Transport</keyword>
<dbReference type="NCBIfam" id="NF011812">
    <property type="entry name" value="PRK15284.1"/>
    <property type="match status" value="1"/>
</dbReference>
<dbReference type="NCBIfam" id="NF011804">
    <property type="entry name" value="PRK15273.1"/>
    <property type="match status" value="1"/>
</dbReference>
<reference evidence="13" key="1">
    <citation type="journal article" date="2018" name="Genome Biol.">
        <title>SKESA: strategic k-mer extension for scrupulous assemblies.</title>
        <authorList>
            <person name="Souvorov A."/>
            <person name="Agarwala R."/>
            <person name="Lipman D.J."/>
        </authorList>
    </citation>
    <scope>NUCLEOTIDE SEQUENCE</scope>
    <source>
        <strain evidence="14">232-84</strain>
        <strain evidence="13">973-77</strain>
    </source>
</reference>
<sequence length="893" mass="98258">MLMKSTWKRVFYPVALGVGITLIACPYAARAKDIQFNTDFLDVKNRDNINLDQFSRQGFILPGIYTLQVKVNGRALPQEFVLAWVTPPDDPKGSELCAEPDLIAQLGIKPELAEKFSWIKHQERQCLAPQALEGMEMKADLGQSALLVSLPQAYLEYNDDTWDPPARWDNGIPGIIADYSINSQFQRDEDAGGNRQNISGNGTLGANMGPWRLRADWQANYNHDDSDDHTATAHDQGWSRFYAYRALPALGAKLTLGENYLTSDIFDSFNFAGASMMSDDQMLPPKLRGYAPEIVGVAHTNAKIEVSWQGRVLYETQVPAGPFRIQDLNQSVSGTLHVRVIEQNGQVQEFDVSTASVPFLTRPGMLRYKLALGRPEDWDHHLTASPFASAEMSWGVANGWSLYGGAIGEKDYQALAIGTGKDLGVIGALAIDVTHSHATLPQDAGYSDKALNGNSYRVSYSRDFDAIDGHLTFAGYRFSEKNFMSMSDYLDARKYYRPRNGRDKEMYTVTWNQNFREQGISTYLSYSRRTYWDSPEQTNYNLMISWYVDFWSLKNVGMSVNAYRNQYDDAKDDGVYFSISLPWGNNGTVSYNGTYNDTEHSNKVGYSTTRDNGDSWQINAGESDNGAKMDGYYSHKGTLADADYSASYEEGSYSSVGLSLRGGMTLTAQGGALHRGSTMGGTRLLLDTDGIADVPVGSYSTPVYSNMFGKAVLPDISSYYRSQAQIDLNHLPEKATATQSVVQATLTEGAIGYRRFDVVSGEKVMAILRLVDGTFPPFGAEIRNERQKALGLVSDDGNAWIAGVNPGEKLQVVWDGAAQCVAELPDALTEAILATPLLLPCRLLNEQSPATPTTSPKSKKPLIQENVLTPGESALPGLAADGGRRPVPLAASN</sequence>
<evidence type="ECO:0000256" key="1">
    <source>
        <dbReference type="ARBA" id="ARBA00004571"/>
    </source>
</evidence>
<evidence type="ECO:0000256" key="7">
    <source>
        <dbReference type="ARBA" id="ARBA00023136"/>
    </source>
</evidence>
<dbReference type="GO" id="GO:0009279">
    <property type="term" value="C:cell outer membrane"/>
    <property type="evidence" value="ECO:0007669"/>
    <property type="project" value="UniProtKB-SubCell"/>
</dbReference>
<feature type="region of interest" description="Disordered" evidence="10">
    <location>
        <begin position="871"/>
        <end position="893"/>
    </location>
</feature>
<dbReference type="InterPro" id="IPR025885">
    <property type="entry name" value="PapC_N"/>
</dbReference>
<evidence type="ECO:0000256" key="10">
    <source>
        <dbReference type="SAM" id="MobiDB-lite"/>
    </source>
</evidence>
<proteinExistence type="inferred from homology"/>
<dbReference type="PROSITE" id="PS51257">
    <property type="entry name" value="PROKAR_LIPOPROTEIN"/>
    <property type="match status" value="1"/>
</dbReference>
<keyword evidence="5 9" id="KW-0812">Transmembrane</keyword>
<dbReference type="InterPro" id="IPR018030">
    <property type="entry name" value="Fimbrial_membr_usher_CS"/>
</dbReference>
<keyword evidence="8 9" id="KW-0998">Cell outer membrane</keyword>
<comment type="subcellular location">
    <subcellularLocation>
        <location evidence="1 9">Cell outer membrane</location>
        <topology evidence="1 9">Multi-pass membrane protein</topology>
    </subcellularLocation>
</comment>
<dbReference type="GO" id="GO:0009297">
    <property type="term" value="P:pilus assembly"/>
    <property type="evidence" value="ECO:0007669"/>
    <property type="project" value="InterPro"/>
</dbReference>
<gene>
    <name evidence="14" type="ORF">G0B27_13875</name>
    <name evidence="13" type="ORF">G0B48_15380</name>
</gene>
<dbReference type="Pfam" id="PF13953">
    <property type="entry name" value="PapC_C"/>
    <property type="match status" value="1"/>
</dbReference>
<comment type="similarity">
    <text evidence="2 9">Belongs to the fimbrial export usher family.</text>
</comment>
<evidence type="ECO:0000256" key="4">
    <source>
        <dbReference type="ARBA" id="ARBA00022452"/>
    </source>
</evidence>
<evidence type="ECO:0000313" key="13">
    <source>
        <dbReference type="EMBL" id="HAC6566528.1"/>
    </source>
</evidence>
<organism evidence="13">
    <name type="scientific">Salmonella enterica</name>
    <name type="common">Salmonella choleraesuis</name>
    <dbReference type="NCBI Taxonomy" id="28901"/>
    <lineage>
        <taxon>Bacteria</taxon>
        <taxon>Pseudomonadati</taxon>
        <taxon>Pseudomonadota</taxon>
        <taxon>Gammaproteobacteria</taxon>
        <taxon>Enterobacterales</taxon>
        <taxon>Enterobacteriaceae</taxon>
        <taxon>Salmonella</taxon>
    </lineage>
</organism>
<dbReference type="Gene3D" id="2.60.40.3110">
    <property type="match status" value="1"/>
</dbReference>
<dbReference type="InterPro" id="IPR042186">
    <property type="entry name" value="FimD_plug_dom"/>
</dbReference>
<dbReference type="Pfam" id="PF00577">
    <property type="entry name" value="Usher"/>
    <property type="match status" value="1"/>
</dbReference>
<protein>
    <submittedName>
        <fullName evidence="13">Fimbrial biogenesis outer membrane usher protein</fullName>
    </submittedName>
</protein>
<dbReference type="PANTHER" id="PTHR30451:SF10">
    <property type="entry name" value="OUTER MEMBRANE USHER PROTEIN YFCU-RELATED"/>
    <property type="match status" value="1"/>
</dbReference>
<dbReference type="SUPFAM" id="SSF141729">
    <property type="entry name" value="FimD N-terminal domain-like"/>
    <property type="match status" value="1"/>
</dbReference>
<evidence type="ECO:0000256" key="5">
    <source>
        <dbReference type="ARBA" id="ARBA00022692"/>
    </source>
</evidence>
<accession>A0A701YYA3</accession>
<dbReference type="EMBL" id="DAAMGL010000011">
    <property type="protein sequence ID" value="HAC6566528.1"/>
    <property type="molecule type" value="Genomic_DNA"/>
</dbReference>
<keyword evidence="4" id="KW-1134">Transmembrane beta strand</keyword>
<dbReference type="GO" id="GO:0015473">
    <property type="term" value="F:fimbrial usher porin activity"/>
    <property type="evidence" value="ECO:0007669"/>
    <property type="project" value="InterPro"/>
</dbReference>
<dbReference type="Gene3D" id="2.60.40.2610">
    <property type="entry name" value="Outer membrane usher protein FimD, plug domain"/>
    <property type="match status" value="1"/>
</dbReference>
<evidence type="ECO:0000256" key="9">
    <source>
        <dbReference type="RuleBase" id="RU003884"/>
    </source>
</evidence>
<feature type="domain" description="PapC-like C-terminal" evidence="11">
    <location>
        <begin position="768"/>
        <end position="823"/>
    </location>
</feature>
<dbReference type="InterPro" id="IPR025949">
    <property type="entry name" value="PapC-like_C"/>
</dbReference>
<keyword evidence="9" id="KW-1029">Fimbrium biogenesis</keyword>
<keyword evidence="7 9" id="KW-0472">Membrane</keyword>
<dbReference type="EMBL" id="DAAMGM010000009">
    <property type="protein sequence ID" value="HAC6575303.1"/>
    <property type="molecule type" value="Genomic_DNA"/>
</dbReference>
<evidence type="ECO:0000256" key="6">
    <source>
        <dbReference type="ARBA" id="ARBA00022729"/>
    </source>
</evidence>
<dbReference type="InterPro" id="IPR037224">
    <property type="entry name" value="PapC_N_sf"/>
</dbReference>
<reference evidence="13" key="2">
    <citation type="submission" date="2018-07" db="EMBL/GenBank/DDBJ databases">
        <authorList>
            <consortium name="NCBI Pathogen Detection Project"/>
        </authorList>
    </citation>
    <scope>NUCLEOTIDE SEQUENCE</scope>
    <source>
        <strain evidence="14">232-84</strain>
        <strain evidence="13">973-77</strain>
    </source>
</reference>
<dbReference type="AlphaFoldDB" id="A0A701YYA3"/>
<dbReference type="PROSITE" id="PS01151">
    <property type="entry name" value="FIMBRIAL_USHER"/>
    <property type="match status" value="1"/>
</dbReference>
<dbReference type="RefSeq" id="WP_079779775.1">
    <property type="nucleotide sequence ID" value="NZ_MXNY01000012.1"/>
</dbReference>
<feature type="domain" description="PapC N-terminal" evidence="12">
    <location>
        <begin position="35"/>
        <end position="182"/>
    </location>
</feature>
<dbReference type="InterPro" id="IPR000015">
    <property type="entry name" value="Fimb_usher"/>
</dbReference>
<evidence type="ECO:0000256" key="3">
    <source>
        <dbReference type="ARBA" id="ARBA00022448"/>
    </source>
</evidence>
<evidence type="ECO:0000259" key="12">
    <source>
        <dbReference type="Pfam" id="PF13954"/>
    </source>
</evidence>
<evidence type="ECO:0000313" key="14">
    <source>
        <dbReference type="EMBL" id="HAC6575303.1"/>
    </source>
</evidence>
<dbReference type="PANTHER" id="PTHR30451">
    <property type="entry name" value="OUTER MEMBRANE USHER PROTEIN"/>
    <property type="match status" value="1"/>
</dbReference>
<evidence type="ECO:0000256" key="2">
    <source>
        <dbReference type="ARBA" id="ARBA00008064"/>
    </source>
</evidence>
<dbReference type="Gene3D" id="2.60.40.2070">
    <property type="match status" value="1"/>
</dbReference>